<dbReference type="AlphaFoldDB" id="A0A1U7N848"/>
<evidence type="ECO:0000313" key="4">
    <source>
        <dbReference type="Proteomes" id="UP000186657"/>
    </source>
</evidence>
<feature type="compositionally biased region" description="Basic and acidic residues" evidence="1">
    <location>
        <begin position="247"/>
        <end position="265"/>
    </location>
</feature>
<dbReference type="PANTHER" id="PTHR41317">
    <property type="entry name" value="PD-(D_E)XK NUCLEASE FAMILY TRANSPOSASE"/>
    <property type="match status" value="1"/>
</dbReference>
<organism evidence="3 4">
    <name type="scientific">Moorena bouillonii PNG</name>
    <dbReference type="NCBI Taxonomy" id="568701"/>
    <lineage>
        <taxon>Bacteria</taxon>
        <taxon>Bacillati</taxon>
        <taxon>Cyanobacteriota</taxon>
        <taxon>Cyanophyceae</taxon>
        <taxon>Coleofasciculales</taxon>
        <taxon>Coleofasciculaceae</taxon>
        <taxon>Moorena</taxon>
    </lineage>
</organism>
<dbReference type="Pfam" id="PF12784">
    <property type="entry name" value="PDDEXK_2"/>
    <property type="match status" value="1"/>
</dbReference>
<dbReference type="Proteomes" id="UP000186657">
    <property type="component" value="Unassembled WGS sequence"/>
</dbReference>
<dbReference type="RefSeq" id="WP_075903821.1">
    <property type="nucleotide sequence ID" value="NZ_MKZS01000001.1"/>
</dbReference>
<dbReference type="InterPro" id="IPR010106">
    <property type="entry name" value="RpnA"/>
</dbReference>
<evidence type="ECO:0000256" key="1">
    <source>
        <dbReference type="SAM" id="MobiDB-lite"/>
    </source>
</evidence>
<sequence>MAYPLKDKYISLLTDFGFKRVFGTEPNKGLLIDFLNTLLPPRHHIEDVTFKNTENLGNTPVDRKGIFDIYCQSKTGERFIVEIQKAKQNFFKDRSVYYSTFPIQEQAQKGDWDYQLKAVYTVGVLDFVFDDHRHDETILHTVELKNQDCQVFYDKLKFLYIELPKFTKTLDQLETHFDKWLFVLKNMSELNTRPQSFQESVFNQLFEVAEIANFSRTEQDNYQNSLKYYRDMNNIVETSRQEGLLQGREEGLQEGREEGLKQGREEGAQRERALILRLLSRSLGEIPSELQQQIRQLSLDQLEGLSEACLDFSNLDDLRVWLNET</sequence>
<gene>
    <name evidence="3" type="ORF">BJP37_26975</name>
</gene>
<dbReference type="EMBL" id="MKZS01000001">
    <property type="protein sequence ID" value="OLT62121.1"/>
    <property type="molecule type" value="Genomic_DNA"/>
</dbReference>
<reference evidence="3 4" key="1">
    <citation type="submission" date="2016-10" db="EMBL/GenBank/DDBJ databases">
        <title>Comparative genomics uncovers the prolific and rare metabolic potential of the cyanobacterial genus Moorea.</title>
        <authorList>
            <person name="Leao T."/>
            <person name="Castelao G."/>
            <person name="Korobeynikov A."/>
            <person name="Monroe E.A."/>
            <person name="Podell S."/>
            <person name="Glukhov E."/>
            <person name="Allen E."/>
            <person name="Gerwick W.H."/>
            <person name="Gerwick L."/>
        </authorList>
    </citation>
    <scope>NUCLEOTIDE SEQUENCE [LARGE SCALE GENOMIC DNA]</scope>
    <source>
        <strain evidence="3 4">PNG5-198</strain>
    </source>
</reference>
<evidence type="ECO:0000313" key="3">
    <source>
        <dbReference type="EMBL" id="OLT62121.1"/>
    </source>
</evidence>
<dbReference type="InterPro" id="IPR025587">
    <property type="entry name" value="DUF4351"/>
</dbReference>
<evidence type="ECO:0000259" key="2">
    <source>
        <dbReference type="Pfam" id="PF14261"/>
    </source>
</evidence>
<accession>A0A1U7N848</accession>
<feature type="region of interest" description="Disordered" evidence="1">
    <location>
        <begin position="244"/>
        <end position="265"/>
    </location>
</feature>
<protein>
    <recommendedName>
        <fullName evidence="2">DUF4351 domain-containing protein</fullName>
    </recommendedName>
</protein>
<dbReference type="PANTHER" id="PTHR41317:SF1">
    <property type="entry name" value="PD-(D_E)XK NUCLEASE FAMILY TRANSPOSASE"/>
    <property type="match status" value="1"/>
</dbReference>
<keyword evidence="4" id="KW-1185">Reference proteome</keyword>
<name>A0A1U7N848_9CYAN</name>
<dbReference type="Pfam" id="PF14261">
    <property type="entry name" value="DUF4351"/>
    <property type="match status" value="1"/>
</dbReference>
<proteinExistence type="predicted"/>
<feature type="domain" description="DUF4351" evidence="2">
    <location>
        <begin position="262"/>
        <end position="322"/>
    </location>
</feature>
<comment type="caution">
    <text evidence="3">The sequence shown here is derived from an EMBL/GenBank/DDBJ whole genome shotgun (WGS) entry which is preliminary data.</text>
</comment>
<dbReference type="NCBIfam" id="TIGR01784">
    <property type="entry name" value="T_den_put_tspse"/>
    <property type="match status" value="1"/>
</dbReference>